<gene>
    <name evidence="3" type="ORF">GCM10009663_05350</name>
</gene>
<evidence type="ECO:0000259" key="2">
    <source>
        <dbReference type="PROSITE" id="PS50966"/>
    </source>
</evidence>
<sequence>MTSASAFTEDDLRSLAGPRSFERGLGYQDAVEEFEVSGGRFTATVYGSDAYEVVLRLDGEHGLSGECDCPYGLDGNFCKHCVAVGLVVLGLGAELPRLRADSESLVGSLESWLESRSQEELLALVRELIDEDRGLRRRLELRAATVQADPVRIRERIVGLLATGRFSRYGYIEYADVQAYAKQAGEAVAAISALIAAGQAARAVDLAREAIRLLGRVYDDMDDSDGAVGSVADDLGEVHLRACLAASPDPVRTAEWLVQHLLGDQGHLPEVELDDYRELLGRTGLVRVRQLAEEAWRRNPSGWAEKHLMEHLIKTEGDLDALIAMRSADLAPSGWTHLLIARELDAAGREAEALQWAERGIRDTAGRSHVDDRLLDYLTGRYASTGRLAEAAALRHERFRASRSLDAYRKLREASSAAGTWDGDRAAALDLLRADAGQRPDGGWHRNGGSVLIDVLIDDGDLDAAWEAAPGRAGTRQWLTLADHVRDTRPADALMVYLRAIEPLRQITGDANYQEIARLLLKARACHRVLGTEPAFADYLTALRADQKRKRNLLKVLDRHGL</sequence>
<keyword evidence="1" id="KW-0862">Zinc</keyword>
<accession>A0ABP4DSW3</accession>
<organism evidence="3 4">
    <name type="scientific">Kitasatospora arboriphila</name>
    <dbReference type="NCBI Taxonomy" id="258052"/>
    <lineage>
        <taxon>Bacteria</taxon>
        <taxon>Bacillati</taxon>
        <taxon>Actinomycetota</taxon>
        <taxon>Actinomycetes</taxon>
        <taxon>Kitasatosporales</taxon>
        <taxon>Streptomycetaceae</taxon>
        <taxon>Kitasatospora</taxon>
    </lineage>
</organism>
<proteinExistence type="predicted"/>
<comment type="caution">
    <text evidence="3">The sequence shown here is derived from an EMBL/GenBank/DDBJ whole genome shotgun (WGS) entry which is preliminary data.</text>
</comment>
<keyword evidence="1" id="KW-0863">Zinc-finger</keyword>
<evidence type="ECO:0000313" key="4">
    <source>
        <dbReference type="Proteomes" id="UP001499987"/>
    </source>
</evidence>
<dbReference type="InterPro" id="IPR007527">
    <property type="entry name" value="Znf_SWIM"/>
</dbReference>
<feature type="domain" description="SWIM-type" evidence="2">
    <location>
        <begin position="51"/>
        <end position="89"/>
    </location>
</feature>
<dbReference type="Proteomes" id="UP001499987">
    <property type="component" value="Unassembled WGS sequence"/>
</dbReference>
<evidence type="ECO:0000313" key="3">
    <source>
        <dbReference type="EMBL" id="GAA1070118.1"/>
    </source>
</evidence>
<dbReference type="RefSeq" id="WP_344621806.1">
    <property type="nucleotide sequence ID" value="NZ_BAAALD010000003.1"/>
</dbReference>
<protein>
    <submittedName>
        <fullName evidence="3">SWIM zinc finger family protein</fullName>
    </submittedName>
</protein>
<keyword evidence="1" id="KW-0479">Metal-binding</keyword>
<name>A0ABP4DSW3_9ACTN</name>
<dbReference type="EMBL" id="BAAALD010000003">
    <property type="protein sequence ID" value="GAA1070118.1"/>
    <property type="molecule type" value="Genomic_DNA"/>
</dbReference>
<dbReference type="PROSITE" id="PS50966">
    <property type="entry name" value="ZF_SWIM"/>
    <property type="match status" value="1"/>
</dbReference>
<reference evidence="4" key="1">
    <citation type="journal article" date="2019" name="Int. J. Syst. Evol. Microbiol.">
        <title>The Global Catalogue of Microorganisms (GCM) 10K type strain sequencing project: providing services to taxonomists for standard genome sequencing and annotation.</title>
        <authorList>
            <consortium name="The Broad Institute Genomics Platform"/>
            <consortium name="The Broad Institute Genome Sequencing Center for Infectious Disease"/>
            <person name="Wu L."/>
            <person name="Ma J."/>
        </authorList>
    </citation>
    <scope>NUCLEOTIDE SEQUENCE [LARGE SCALE GENOMIC DNA]</scope>
    <source>
        <strain evidence="4">JCM 13002</strain>
    </source>
</reference>
<keyword evidence="4" id="KW-1185">Reference proteome</keyword>
<evidence type="ECO:0000256" key="1">
    <source>
        <dbReference type="PROSITE-ProRule" id="PRU00325"/>
    </source>
</evidence>